<sequence>MPVLRFTLSEEGVSVLRDALACLGKFSDEVTLNAKRNQFTISTINLTKTAHVNFSFTTTRFFSAYQYEGTGPYRITTKYKLPYEAVPPVRAKFDSEQAINHWSISSRTLRQLMDHFGPGIEYLDIHSDDDQFVNLTCFTEKVVRGDEVLKKPLHTSIAVERDEFESFEAEEENIHIVISVKDFRAIIHHAGILGSEITATYSVPSQPMQLKYDGAEIKCEFLLMTVGERGAPGQKAKRPRANAKAPRHQLEASASRATSRAPESAPQPVQQPAAQANPMLSLRPSITRPSQRPPPATLQDESLFVTQDNDDQWEPVNPGEDEDEEENARLEWDASGIQRQSTMNMRSMIANQDEPTNPDAAAELPSQFEPTQRLSDVRKFGLFGE</sequence>
<feature type="region of interest" description="Disordered" evidence="3">
    <location>
        <begin position="230"/>
        <end position="274"/>
    </location>
</feature>
<dbReference type="KEGG" id="ela:UCREL1_2153"/>
<comment type="function">
    <text evidence="2">Acts in DNA repair and mutagenesis. Involved in promoting resistance to ionizing radiation and UV light, as well as regulating cell cycle progression after irradiation.</text>
</comment>
<evidence type="ECO:0000313" key="4">
    <source>
        <dbReference type="EMBL" id="EMR70812.1"/>
    </source>
</evidence>
<dbReference type="PANTHER" id="PTHR15237">
    <property type="entry name" value="DNA REPAIR PROTEIN RAD9"/>
    <property type="match status" value="1"/>
</dbReference>
<dbReference type="GO" id="GO:0000076">
    <property type="term" value="P:DNA replication checkpoint signaling"/>
    <property type="evidence" value="ECO:0007669"/>
    <property type="project" value="TreeGrafter"/>
</dbReference>
<dbReference type="STRING" id="1287681.M7T2L6"/>
<dbReference type="PANTHER" id="PTHR15237:SF0">
    <property type="entry name" value="CELL CYCLE CHECKPOINT CONTROL PROTEIN"/>
    <property type="match status" value="1"/>
</dbReference>
<dbReference type="AlphaFoldDB" id="M7T2L6"/>
<protein>
    <recommendedName>
        <fullName evidence="2">DNA repair protein rad9</fullName>
    </recommendedName>
</protein>
<evidence type="ECO:0000313" key="5">
    <source>
        <dbReference type="Proteomes" id="UP000012174"/>
    </source>
</evidence>
<dbReference type="InterPro" id="IPR026584">
    <property type="entry name" value="Rad9"/>
</dbReference>
<evidence type="ECO:0000256" key="1">
    <source>
        <dbReference type="ARBA" id="ARBA00008494"/>
    </source>
</evidence>
<dbReference type="GO" id="GO:0030896">
    <property type="term" value="C:checkpoint clamp complex"/>
    <property type="evidence" value="ECO:0007669"/>
    <property type="project" value="UniProtKB-UniRule"/>
</dbReference>
<dbReference type="InterPro" id="IPR046938">
    <property type="entry name" value="DNA_clamp_sf"/>
</dbReference>
<keyword evidence="5" id="KW-1185">Reference proteome</keyword>
<dbReference type="Pfam" id="PF04139">
    <property type="entry name" value="Rad9"/>
    <property type="match status" value="2"/>
</dbReference>
<gene>
    <name evidence="4" type="ORF">UCREL1_2153</name>
</gene>
<organism evidence="4 5">
    <name type="scientific">Eutypa lata (strain UCR-EL1)</name>
    <name type="common">Grapevine dieback disease fungus</name>
    <name type="synonym">Eutypa armeniacae</name>
    <dbReference type="NCBI Taxonomy" id="1287681"/>
    <lineage>
        <taxon>Eukaryota</taxon>
        <taxon>Fungi</taxon>
        <taxon>Dikarya</taxon>
        <taxon>Ascomycota</taxon>
        <taxon>Pezizomycotina</taxon>
        <taxon>Sordariomycetes</taxon>
        <taxon>Xylariomycetidae</taxon>
        <taxon>Xylariales</taxon>
        <taxon>Diatrypaceae</taxon>
        <taxon>Eutypa</taxon>
    </lineage>
</organism>
<dbReference type="SUPFAM" id="SSF55979">
    <property type="entry name" value="DNA clamp"/>
    <property type="match status" value="1"/>
</dbReference>
<dbReference type="OrthoDB" id="60092at2759"/>
<dbReference type="EMBL" id="KB705777">
    <property type="protein sequence ID" value="EMR70812.1"/>
    <property type="molecule type" value="Genomic_DNA"/>
</dbReference>
<dbReference type="OMA" id="NETQCRF"/>
<dbReference type="InterPro" id="IPR007268">
    <property type="entry name" value="Rad9/Ddc1"/>
</dbReference>
<feature type="compositionally biased region" description="Low complexity" evidence="3">
    <location>
        <begin position="261"/>
        <end position="274"/>
    </location>
</feature>
<dbReference type="eggNOG" id="KOG2810">
    <property type="taxonomic scope" value="Eukaryota"/>
</dbReference>
<evidence type="ECO:0000256" key="3">
    <source>
        <dbReference type="SAM" id="MobiDB-lite"/>
    </source>
</evidence>
<evidence type="ECO:0000256" key="2">
    <source>
        <dbReference type="PIRNR" id="PIRNR009303"/>
    </source>
</evidence>
<accession>M7T2L6</accession>
<name>M7T2L6_EUTLA</name>
<feature type="compositionally biased region" description="Basic residues" evidence="3">
    <location>
        <begin position="235"/>
        <end position="247"/>
    </location>
</feature>
<dbReference type="GO" id="GO:0071479">
    <property type="term" value="P:cellular response to ionizing radiation"/>
    <property type="evidence" value="ECO:0007669"/>
    <property type="project" value="TreeGrafter"/>
</dbReference>
<proteinExistence type="inferred from homology"/>
<feature type="compositionally biased region" description="Acidic residues" evidence="3">
    <location>
        <begin position="308"/>
        <end position="326"/>
    </location>
</feature>
<feature type="region of interest" description="Disordered" evidence="3">
    <location>
        <begin position="307"/>
        <end position="326"/>
    </location>
</feature>
<dbReference type="HOGENOM" id="CLU_030657_1_1_1"/>
<dbReference type="Proteomes" id="UP000012174">
    <property type="component" value="Unassembled WGS sequence"/>
</dbReference>
<dbReference type="Gene3D" id="3.70.10.10">
    <property type="match status" value="2"/>
</dbReference>
<reference evidence="5" key="1">
    <citation type="journal article" date="2013" name="Genome Announc.">
        <title>Draft genome sequence of the grapevine dieback fungus Eutypa lata UCR-EL1.</title>
        <authorList>
            <person name="Blanco-Ulate B."/>
            <person name="Rolshausen P.E."/>
            <person name="Cantu D."/>
        </authorList>
    </citation>
    <scope>NUCLEOTIDE SEQUENCE [LARGE SCALE GENOMIC DNA]</scope>
    <source>
        <strain evidence="5">UCR-EL1</strain>
    </source>
</reference>
<dbReference type="GO" id="GO:0006281">
    <property type="term" value="P:DNA repair"/>
    <property type="evidence" value="ECO:0007669"/>
    <property type="project" value="UniProtKB-UniRule"/>
</dbReference>
<dbReference type="PIRSF" id="PIRSF009303">
    <property type="entry name" value="Cell_cycle_RAD9"/>
    <property type="match status" value="1"/>
</dbReference>
<comment type="similarity">
    <text evidence="1 2">Belongs to the rad9 family.</text>
</comment>
<dbReference type="GO" id="GO:0031573">
    <property type="term" value="P:mitotic intra-S DNA damage checkpoint signaling"/>
    <property type="evidence" value="ECO:0007669"/>
    <property type="project" value="TreeGrafter"/>
</dbReference>
<keyword evidence="2" id="KW-0227">DNA damage</keyword>